<proteinExistence type="predicted"/>
<evidence type="ECO:0000313" key="3">
    <source>
        <dbReference type="Proteomes" id="UP001221757"/>
    </source>
</evidence>
<reference evidence="2" key="1">
    <citation type="submission" date="2023-03" db="EMBL/GenBank/DDBJ databases">
        <title>Massive genome expansion in bonnet fungi (Mycena s.s.) driven by repeated elements and novel gene families across ecological guilds.</title>
        <authorList>
            <consortium name="Lawrence Berkeley National Laboratory"/>
            <person name="Harder C.B."/>
            <person name="Miyauchi S."/>
            <person name="Viragh M."/>
            <person name="Kuo A."/>
            <person name="Thoen E."/>
            <person name="Andreopoulos B."/>
            <person name="Lu D."/>
            <person name="Skrede I."/>
            <person name="Drula E."/>
            <person name="Henrissat B."/>
            <person name="Morin E."/>
            <person name="Kohler A."/>
            <person name="Barry K."/>
            <person name="LaButti K."/>
            <person name="Morin E."/>
            <person name="Salamov A."/>
            <person name="Lipzen A."/>
            <person name="Mereny Z."/>
            <person name="Hegedus B."/>
            <person name="Baldrian P."/>
            <person name="Stursova M."/>
            <person name="Weitz H."/>
            <person name="Taylor A."/>
            <person name="Grigoriev I.V."/>
            <person name="Nagy L.G."/>
            <person name="Martin F."/>
            <person name="Kauserud H."/>
        </authorList>
    </citation>
    <scope>NUCLEOTIDE SEQUENCE</scope>
    <source>
        <strain evidence="2">CBHHK067</strain>
    </source>
</reference>
<sequence length="197" mass="21690">MRYSAPPRARKDYRHVCALDSPSRSAATAFLQNTDTAPPSVYTRRIQLLGYTSLARPLRSHRRRPRLPRQPRPEPPRCVPPTRSMRVRGGTTHDARHTKRQCVRAHPPHRIRVARASTSASFSPSRAFVLGYGPSQQPRRLQIPHSHASSARFVWASTSLDTVASRASSSSCVRAHSDASSSARTITVAGGQAGVIL</sequence>
<dbReference type="EMBL" id="JARKIE010000064">
    <property type="protein sequence ID" value="KAJ7690502.1"/>
    <property type="molecule type" value="Genomic_DNA"/>
</dbReference>
<evidence type="ECO:0000313" key="2">
    <source>
        <dbReference type="EMBL" id="KAJ7690502.1"/>
    </source>
</evidence>
<comment type="caution">
    <text evidence="2">The sequence shown here is derived from an EMBL/GenBank/DDBJ whole genome shotgun (WGS) entry which is preliminary data.</text>
</comment>
<organism evidence="2 3">
    <name type="scientific">Mycena rosella</name>
    <name type="common">Pink bonnet</name>
    <name type="synonym">Agaricus rosellus</name>
    <dbReference type="NCBI Taxonomy" id="1033263"/>
    <lineage>
        <taxon>Eukaryota</taxon>
        <taxon>Fungi</taxon>
        <taxon>Dikarya</taxon>
        <taxon>Basidiomycota</taxon>
        <taxon>Agaricomycotina</taxon>
        <taxon>Agaricomycetes</taxon>
        <taxon>Agaricomycetidae</taxon>
        <taxon>Agaricales</taxon>
        <taxon>Marasmiineae</taxon>
        <taxon>Mycenaceae</taxon>
        <taxon>Mycena</taxon>
    </lineage>
</organism>
<keyword evidence="3" id="KW-1185">Reference proteome</keyword>
<dbReference type="AlphaFoldDB" id="A0AAD7DFZ7"/>
<name>A0AAD7DFZ7_MYCRO</name>
<protein>
    <submittedName>
        <fullName evidence="2">Uncharacterized protein</fullName>
    </submittedName>
</protein>
<evidence type="ECO:0000256" key="1">
    <source>
        <dbReference type="SAM" id="MobiDB-lite"/>
    </source>
</evidence>
<feature type="region of interest" description="Disordered" evidence="1">
    <location>
        <begin position="55"/>
        <end position="99"/>
    </location>
</feature>
<dbReference type="Proteomes" id="UP001221757">
    <property type="component" value="Unassembled WGS sequence"/>
</dbReference>
<gene>
    <name evidence="2" type="ORF">B0H17DRAFT_1331402</name>
</gene>
<accession>A0AAD7DFZ7</accession>
<feature type="compositionally biased region" description="Basic residues" evidence="1">
    <location>
        <begin position="58"/>
        <end position="69"/>
    </location>
</feature>